<dbReference type="Gene3D" id="3.30.980.20">
    <property type="entry name" value="Putative mannosyl-3-phosphoglycerate phosphatase, domain 2"/>
    <property type="match status" value="1"/>
</dbReference>
<keyword evidence="3" id="KW-0460">Magnesium</keyword>
<accession>A0A0C1YDM3</accession>
<dbReference type="AlphaFoldDB" id="A0A0C1YDM3"/>
<dbReference type="PANTHER" id="PTHR10000">
    <property type="entry name" value="PHOSPHOSERINE PHOSPHATASE"/>
    <property type="match status" value="1"/>
</dbReference>
<dbReference type="SUPFAM" id="SSF56784">
    <property type="entry name" value="HAD-like"/>
    <property type="match status" value="1"/>
</dbReference>
<dbReference type="GO" id="GO:0005829">
    <property type="term" value="C:cytosol"/>
    <property type="evidence" value="ECO:0007669"/>
    <property type="project" value="TreeGrafter"/>
</dbReference>
<dbReference type="NCBIfam" id="TIGR01484">
    <property type="entry name" value="HAD-SF-IIB"/>
    <property type="match status" value="1"/>
</dbReference>
<sequence length="274" mass="29224">MTALILFTDLDGTLLNGESYAYDAALPVLQTLQQRGIPVIPVTSKTRAEVETLILQIGLTGPFVTENGSAIYIPRDTCPFALPEGEDDGPYRVVALGVIYVMARAGLKAIAQELGRPLKGFGDLSVEQVQQLTGLSADDAHQAKMREFTEPFLTPKNTPPEKLTAAVESMGFKVVVGDRFSHLIGGAAGKGVAVHQLVELYKPTFPAGEDIVTVGLGNSPNDIDMLENVDRAIVLPGTDGPHPQLSDRGWAIAPQPAPEGWAMAVNQVLAEFPD</sequence>
<dbReference type="EMBL" id="JTHE02000002">
    <property type="protein sequence ID" value="NEV65675.1"/>
    <property type="molecule type" value="Genomic_DNA"/>
</dbReference>
<reference evidence="4" key="2">
    <citation type="journal article" date="2015" name="Genome Announc.">
        <title>Draft Genome Sequence of Filamentous Marine Cyanobacterium Lyngbya confervoides Strain BDU141951.</title>
        <authorList>
            <person name="Chandrababunaidu M.M."/>
            <person name="Sen D."/>
            <person name="Tripathy S."/>
        </authorList>
    </citation>
    <scope>NUCLEOTIDE SEQUENCE</scope>
    <source>
        <strain evidence="4">BDU141951</strain>
    </source>
</reference>
<proteinExistence type="predicted"/>
<evidence type="ECO:0000256" key="2">
    <source>
        <dbReference type="ARBA" id="ARBA00022801"/>
    </source>
</evidence>
<dbReference type="Gene3D" id="3.40.50.1000">
    <property type="entry name" value="HAD superfamily/HAD-like"/>
    <property type="match status" value="1"/>
</dbReference>
<keyword evidence="1" id="KW-0479">Metal-binding</keyword>
<dbReference type="InterPro" id="IPR006379">
    <property type="entry name" value="HAD-SF_hydro_IIB"/>
</dbReference>
<dbReference type="InterPro" id="IPR036412">
    <property type="entry name" value="HAD-like_sf"/>
</dbReference>
<dbReference type="InterPro" id="IPR006381">
    <property type="entry name" value="HAD-SF-IIB-MPGP"/>
</dbReference>
<evidence type="ECO:0000313" key="4">
    <source>
        <dbReference type="EMBL" id="NEV65675.1"/>
    </source>
</evidence>
<dbReference type="NCBIfam" id="TIGR01486">
    <property type="entry name" value="HAD-SF-IIB-MPGP"/>
    <property type="match status" value="1"/>
</dbReference>
<protein>
    <submittedName>
        <fullName evidence="4">HAD-IIB family hydrolase</fullName>
    </submittedName>
</protein>
<dbReference type="GO" id="GO:0050531">
    <property type="term" value="F:mannosyl-3-phosphoglycerate phosphatase activity"/>
    <property type="evidence" value="ECO:0007669"/>
    <property type="project" value="InterPro"/>
</dbReference>
<dbReference type="Pfam" id="PF08282">
    <property type="entry name" value="Hydrolase_3"/>
    <property type="match status" value="1"/>
</dbReference>
<dbReference type="SFLD" id="SFLDG01142">
    <property type="entry name" value="C2.B.2:_Mannosyl-3-phosphoglyc"/>
    <property type="match status" value="1"/>
</dbReference>
<dbReference type="GO" id="GO:0000287">
    <property type="term" value="F:magnesium ion binding"/>
    <property type="evidence" value="ECO:0007669"/>
    <property type="project" value="TreeGrafter"/>
</dbReference>
<comment type="caution">
    <text evidence="4">The sequence shown here is derived from an EMBL/GenBank/DDBJ whole genome shotgun (WGS) entry which is preliminary data.</text>
</comment>
<gene>
    <name evidence="4" type="ORF">QQ91_000905</name>
</gene>
<reference evidence="4" key="1">
    <citation type="submission" date="2014-11" db="EMBL/GenBank/DDBJ databases">
        <authorList>
            <person name="Malar M.C."/>
            <person name="Sen D."/>
            <person name="Tripathy S."/>
        </authorList>
    </citation>
    <scope>NUCLEOTIDE SEQUENCE</scope>
    <source>
        <strain evidence="4">BDU141951</strain>
    </source>
</reference>
<dbReference type="PANTHER" id="PTHR10000:SF8">
    <property type="entry name" value="HAD SUPERFAMILY HYDROLASE-LIKE, TYPE 3"/>
    <property type="match status" value="1"/>
</dbReference>
<reference evidence="4" key="3">
    <citation type="submission" date="2020-02" db="EMBL/GenBank/DDBJ databases">
        <authorList>
            <person name="Sarangi A.N."/>
            <person name="Ghosh S."/>
            <person name="Mukherjee M."/>
            <person name="Tripathy S."/>
        </authorList>
    </citation>
    <scope>NUCLEOTIDE SEQUENCE</scope>
    <source>
        <strain evidence="4">BDU141951</strain>
    </source>
</reference>
<dbReference type="SFLD" id="SFLDS00003">
    <property type="entry name" value="Haloacid_Dehalogenase"/>
    <property type="match status" value="1"/>
</dbReference>
<dbReference type="GO" id="GO:0051479">
    <property type="term" value="P:mannosylglycerate biosynthetic process"/>
    <property type="evidence" value="ECO:0007669"/>
    <property type="project" value="InterPro"/>
</dbReference>
<evidence type="ECO:0000256" key="1">
    <source>
        <dbReference type="ARBA" id="ARBA00022723"/>
    </source>
</evidence>
<dbReference type="SFLD" id="SFLDG01140">
    <property type="entry name" value="C2.B:_Phosphomannomutase_and_P"/>
    <property type="match status" value="1"/>
</dbReference>
<organism evidence="4">
    <name type="scientific">Lyngbya confervoides BDU141951</name>
    <dbReference type="NCBI Taxonomy" id="1574623"/>
    <lineage>
        <taxon>Bacteria</taxon>
        <taxon>Bacillati</taxon>
        <taxon>Cyanobacteriota</taxon>
        <taxon>Cyanophyceae</taxon>
        <taxon>Oscillatoriophycideae</taxon>
        <taxon>Oscillatoriales</taxon>
        <taxon>Microcoleaceae</taxon>
        <taxon>Lyngbya</taxon>
    </lineage>
</organism>
<keyword evidence="2 4" id="KW-0378">Hydrolase</keyword>
<dbReference type="InterPro" id="IPR023214">
    <property type="entry name" value="HAD_sf"/>
</dbReference>
<name>A0A0C1YDM3_9CYAN</name>
<dbReference type="PROSITE" id="PS01228">
    <property type="entry name" value="COF_1"/>
    <property type="match status" value="1"/>
</dbReference>
<evidence type="ECO:0000256" key="3">
    <source>
        <dbReference type="ARBA" id="ARBA00022842"/>
    </source>
</evidence>